<gene>
    <name evidence="2" type="ORF">MKZ38_010405</name>
</gene>
<feature type="compositionally biased region" description="Polar residues" evidence="1">
    <location>
        <begin position="18"/>
        <end position="41"/>
    </location>
</feature>
<evidence type="ECO:0000313" key="3">
    <source>
        <dbReference type="Proteomes" id="UP001201980"/>
    </source>
</evidence>
<keyword evidence="3" id="KW-1185">Reference proteome</keyword>
<evidence type="ECO:0000256" key="1">
    <source>
        <dbReference type="SAM" id="MobiDB-lite"/>
    </source>
</evidence>
<dbReference type="AlphaFoldDB" id="A0AAD5RTR9"/>
<name>A0AAD5RTR9_9PEZI</name>
<feature type="region of interest" description="Disordered" evidence="1">
    <location>
        <begin position="1"/>
        <end position="41"/>
    </location>
</feature>
<organism evidence="2 3">
    <name type="scientific">Zalerion maritima</name>
    <dbReference type="NCBI Taxonomy" id="339359"/>
    <lineage>
        <taxon>Eukaryota</taxon>
        <taxon>Fungi</taxon>
        <taxon>Dikarya</taxon>
        <taxon>Ascomycota</taxon>
        <taxon>Pezizomycotina</taxon>
        <taxon>Sordariomycetes</taxon>
        <taxon>Lulworthiomycetidae</taxon>
        <taxon>Lulworthiales</taxon>
        <taxon>Lulworthiaceae</taxon>
        <taxon>Zalerion</taxon>
    </lineage>
</organism>
<proteinExistence type="predicted"/>
<protein>
    <submittedName>
        <fullName evidence="2">Uncharacterized protein</fullName>
    </submittedName>
</protein>
<reference evidence="2" key="1">
    <citation type="submission" date="2022-07" db="EMBL/GenBank/DDBJ databases">
        <title>Draft genome sequence of Zalerion maritima ATCC 34329, a (micro)plastics degrading marine fungus.</title>
        <authorList>
            <person name="Paco A."/>
            <person name="Goncalves M.F.M."/>
            <person name="Rocha-Santos T.A.P."/>
            <person name="Alves A."/>
        </authorList>
    </citation>
    <scope>NUCLEOTIDE SEQUENCE</scope>
    <source>
        <strain evidence="2">ATCC 34329</strain>
    </source>
</reference>
<dbReference type="Proteomes" id="UP001201980">
    <property type="component" value="Unassembled WGS sequence"/>
</dbReference>
<sequence>MFFVENPTAKIPQEGSRGKNQQSPDHMLQSRSKNPAAASSTALRDIRPLILDSLPTSTLESHSASKSKVNALDVPDNTLLRAMHVGLEAVARERQARLTAVKMNIDEAFGGNEMEASDAWQVCLLERGVRRTAGMADDLFALFALFESPPTLII</sequence>
<evidence type="ECO:0000313" key="2">
    <source>
        <dbReference type="EMBL" id="KAJ2903141.1"/>
    </source>
</evidence>
<dbReference type="EMBL" id="JAKWBI020000090">
    <property type="protein sequence ID" value="KAJ2903141.1"/>
    <property type="molecule type" value="Genomic_DNA"/>
</dbReference>
<comment type="caution">
    <text evidence="2">The sequence shown here is derived from an EMBL/GenBank/DDBJ whole genome shotgun (WGS) entry which is preliminary data.</text>
</comment>
<accession>A0AAD5RTR9</accession>